<dbReference type="PANTHER" id="PTHR33191:SF77">
    <property type="entry name" value="RIPENING-RELATED PROTEIN 1"/>
    <property type="match status" value="1"/>
</dbReference>
<comment type="caution">
    <text evidence="4">The sequence shown here is derived from an EMBL/GenBank/DDBJ whole genome shotgun (WGS) entry which is preliminary data.</text>
</comment>
<protein>
    <submittedName>
        <fullName evidence="4">Uncharacterized protein</fullName>
    </submittedName>
</protein>
<dbReference type="EMBL" id="JAVXUO010000879">
    <property type="protein sequence ID" value="KAK2988381.1"/>
    <property type="molecule type" value="Genomic_DNA"/>
</dbReference>
<evidence type="ECO:0000256" key="3">
    <source>
        <dbReference type="ARBA" id="ARBA00022729"/>
    </source>
</evidence>
<keyword evidence="3" id="KW-0732">Signal</keyword>
<dbReference type="Proteomes" id="UP001187471">
    <property type="component" value="Unassembled WGS sequence"/>
</dbReference>
<dbReference type="PANTHER" id="PTHR33191">
    <property type="entry name" value="RIPENING-RELATED PROTEIN 2-RELATED"/>
    <property type="match status" value="1"/>
</dbReference>
<organism evidence="4 5">
    <name type="scientific">Escallonia rubra</name>
    <dbReference type="NCBI Taxonomy" id="112253"/>
    <lineage>
        <taxon>Eukaryota</taxon>
        <taxon>Viridiplantae</taxon>
        <taxon>Streptophyta</taxon>
        <taxon>Embryophyta</taxon>
        <taxon>Tracheophyta</taxon>
        <taxon>Spermatophyta</taxon>
        <taxon>Magnoliopsida</taxon>
        <taxon>eudicotyledons</taxon>
        <taxon>Gunneridae</taxon>
        <taxon>Pentapetalae</taxon>
        <taxon>asterids</taxon>
        <taxon>campanulids</taxon>
        <taxon>Escalloniales</taxon>
        <taxon>Escalloniaceae</taxon>
        <taxon>Escallonia</taxon>
    </lineage>
</organism>
<name>A0AA88UN97_9ASTE</name>
<comment type="subcellular location">
    <subcellularLocation>
        <location evidence="1">Secreted</location>
    </subcellularLocation>
</comment>
<gene>
    <name evidence="4" type="ORF">RJ640_019263</name>
</gene>
<evidence type="ECO:0000256" key="1">
    <source>
        <dbReference type="ARBA" id="ARBA00004613"/>
    </source>
</evidence>
<dbReference type="AlphaFoldDB" id="A0AA88UN97"/>
<evidence type="ECO:0000313" key="4">
    <source>
        <dbReference type="EMBL" id="KAK2988381.1"/>
    </source>
</evidence>
<dbReference type="GO" id="GO:0005576">
    <property type="term" value="C:extracellular region"/>
    <property type="evidence" value="ECO:0007669"/>
    <property type="project" value="UniProtKB-SubCell"/>
</dbReference>
<evidence type="ECO:0000256" key="2">
    <source>
        <dbReference type="ARBA" id="ARBA00022525"/>
    </source>
</evidence>
<dbReference type="Pfam" id="PF24300">
    <property type="entry name" value="KWL1"/>
    <property type="match status" value="1"/>
</dbReference>
<keyword evidence="5" id="KW-1185">Reference proteome</keyword>
<reference evidence="4" key="1">
    <citation type="submission" date="2022-12" db="EMBL/GenBank/DDBJ databases">
        <title>Draft genome assemblies for two species of Escallonia (Escalloniales).</title>
        <authorList>
            <person name="Chanderbali A."/>
            <person name="Dervinis C."/>
            <person name="Anghel I."/>
            <person name="Soltis D."/>
            <person name="Soltis P."/>
            <person name="Zapata F."/>
        </authorList>
    </citation>
    <scope>NUCLEOTIDE SEQUENCE</scope>
    <source>
        <strain evidence="4">UCBG92.1500</strain>
        <tissue evidence="4">Leaf</tissue>
    </source>
</reference>
<accession>A0AA88UN97</accession>
<proteinExistence type="predicted"/>
<keyword evidence="2" id="KW-0964">Secreted</keyword>
<sequence>MARSKTAGKGKIAGMSFYYALSKYGINPFRETWLKHDSWLASAAFVLPNRCSLNPLEWENDSDCCVQGKFYTTYTCSPSVSSNTKATLTLNAFQKGGVGGGPSECDNQYYSDNTPDVALSTG</sequence>
<evidence type="ECO:0000313" key="5">
    <source>
        <dbReference type="Proteomes" id="UP001187471"/>
    </source>
</evidence>
<dbReference type="InterPro" id="IPR039271">
    <property type="entry name" value="Kiwellin-like"/>
</dbReference>